<gene>
    <name evidence="2" type="ORF">K8V56_11325</name>
</gene>
<sequence>MERLQQAIEMRREGDIAGATALLESIEVKDSRIYFECAWNYSIQAHAQQAIDNYKQAIEQGLSKELLKKAYMDLACNYFELHQYKQAERILDKGICEYGDSEAFRAMSTIAHYKLGNPKQAIVDLMQLLLDPKSSKEIAKYRKELMHYVQR</sequence>
<dbReference type="InterPro" id="IPR011990">
    <property type="entry name" value="TPR-like_helical_dom_sf"/>
</dbReference>
<evidence type="ECO:0000313" key="3">
    <source>
        <dbReference type="Proteomes" id="UP000698173"/>
    </source>
</evidence>
<dbReference type="AlphaFoldDB" id="A0A921FZ75"/>
<organism evidence="2 3">
    <name type="scientific">Sporosarcina psychrophila</name>
    <name type="common">Bacillus psychrophilus</name>
    <dbReference type="NCBI Taxonomy" id="1476"/>
    <lineage>
        <taxon>Bacteria</taxon>
        <taxon>Bacillati</taxon>
        <taxon>Bacillota</taxon>
        <taxon>Bacilli</taxon>
        <taxon>Bacillales</taxon>
        <taxon>Caryophanaceae</taxon>
        <taxon>Sporosarcina</taxon>
    </lineage>
</organism>
<evidence type="ECO:0000313" key="2">
    <source>
        <dbReference type="EMBL" id="HJF32348.1"/>
    </source>
</evidence>
<dbReference type="Proteomes" id="UP000698173">
    <property type="component" value="Unassembled WGS sequence"/>
</dbReference>
<comment type="caution">
    <text evidence="2">The sequence shown here is derived from an EMBL/GenBank/DDBJ whole genome shotgun (WGS) entry which is preliminary data.</text>
</comment>
<dbReference type="Pfam" id="PF12688">
    <property type="entry name" value="TPR_5"/>
    <property type="match status" value="1"/>
</dbReference>
<reference evidence="2" key="1">
    <citation type="journal article" date="2021" name="PeerJ">
        <title>Extensive microbial diversity within the chicken gut microbiome revealed by metagenomics and culture.</title>
        <authorList>
            <person name="Gilroy R."/>
            <person name="Ravi A."/>
            <person name="Getino M."/>
            <person name="Pursley I."/>
            <person name="Horton D.L."/>
            <person name="Alikhan N.F."/>
            <person name="Baker D."/>
            <person name="Gharbi K."/>
            <person name="Hall N."/>
            <person name="Watson M."/>
            <person name="Adriaenssens E.M."/>
            <person name="Foster-Nyarko E."/>
            <person name="Jarju S."/>
            <person name="Secka A."/>
            <person name="Antonio M."/>
            <person name="Oren A."/>
            <person name="Chaudhuri R.R."/>
            <person name="La Ragione R."/>
            <person name="Hildebrand F."/>
            <person name="Pallen M.J."/>
        </authorList>
    </citation>
    <scope>NUCLEOTIDE SEQUENCE</scope>
    <source>
        <strain evidence="2">CHK171-7178</strain>
    </source>
</reference>
<evidence type="ECO:0000259" key="1">
    <source>
        <dbReference type="Pfam" id="PF12688"/>
    </source>
</evidence>
<protein>
    <submittedName>
        <fullName evidence="2">Tetratricopeptide repeat protein</fullName>
    </submittedName>
</protein>
<accession>A0A921FZ75</accession>
<dbReference type="EMBL" id="DYWT01000187">
    <property type="protein sequence ID" value="HJF32348.1"/>
    <property type="molecule type" value="Genomic_DNA"/>
</dbReference>
<name>A0A921FZ75_SPOPS</name>
<reference evidence="2" key="2">
    <citation type="submission" date="2021-09" db="EMBL/GenBank/DDBJ databases">
        <authorList>
            <person name="Gilroy R."/>
        </authorList>
    </citation>
    <scope>NUCLEOTIDE SEQUENCE</scope>
    <source>
        <strain evidence="2">CHK171-7178</strain>
    </source>
</reference>
<dbReference type="Gene3D" id="1.25.40.10">
    <property type="entry name" value="Tetratricopeptide repeat domain"/>
    <property type="match status" value="1"/>
</dbReference>
<dbReference type="SUPFAM" id="SSF48452">
    <property type="entry name" value="TPR-like"/>
    <property type="match status" value="1"/>
</dbReference>
<feature type="domain" description="Tetratrico peptide repeat group 5" evidence="1">
    <location>
        <begin position="33"/>
        <end position="148"/>
    </location>
</feature>
<dbReference type="InterPro" id="IPR041656">
    <property type="entry name" value="TPR_5"/>
</dbReference>
<proteinExistence type="predicted"/>